<organism evidence="1 2">
    <name type="scientific">Aureibacillus halotolerans</name>
    <dbReference type="NCBI Taxonomy" id="1508390"/>
    <lineage>
        <taxon>Bacteria</taxon>
        <taxon>Bacillati</taxon>
        <taxon>Bacillota</taxon>
        <taxon>Bacilli</taxon>
        <taxon>Bacillales</taxon>
        <taxon>Bacillaceae</taxon>
        <taxon>Aureibacillus</taxon>
    </lineage>
</organism>
<dbReference type="InterPro" id="IPR004027">
    <property type="entry name" value="SEC_C_motif"/>
</dbReference>
<protein>
    <submittedName>
        <fullName evidence="1">SEC-C motif-containing protein</fullName>
    </submittedName>
</protein>
<dbReference type="Gene3D" id="3.10.450.50">
    <property type="match status" value="1"/>
</dbReference>
<dbReference type="OrthoDB" id="6399948at2"/>
<reference evidence="1 2" key="1">
    <citation type="submission" date="2019-03" db="EMBL/GenBank/DDBJ databases">
        <title>Genomic Encyclopedia of Type Strains, Phase IV (KMG-IV): sequencing the most valuable type-strain genomes for metagenomic binning, comparative biology and taxonomic classification.</title>
        <authorList>
            <person name="Goeker M."/>
        </authorList>
    </citation>
    <scope>NUCLEOTIDE SEQUENCE [LARGE SCALE GENOMIC DNA]</scope>
    <source>
        <strain evidence="1 2">DSM 28697</strain>
    </source>
</reference>
<name>A0A4R6TVB0_9BACI</name>
<accession>A0A4R6TVB0</accession>
<dbReference type="AlphaFoldDB" id="A0A4R6TVB0"/>
<dbReference type="Pfam" id="PF02810">
    <property type="entry name" value="SEC-C"/>
    <property type="match status" value="1"/>
</dbReference>
<evidence type="ECO:0000313" key="2">
    <source>
        <dbReference type="Proteomes" id="UP000295632"/>
    </source>
</evidence>
<gene>
    <name evidence="1" type="ORF">EV213_1145</name>
</gene>
<dbReference type="Proteomes" id="UP000295632">
    <property type="component" value="Unassembled WGS sequence"/>
</dbReference>
<dbReference type="SUPFAM" id="SSF103642">
    <property type="entry name" value="Sec-C motif"/>
    <property type="match status" value="1"/>
</dbReference>
<sequence length="347" mass="39408">MKIQRNDPCPCGSGKKYKKCCLLTKKEFISPQEVYMLYQGLRKDYIEDFEGYLSFIENESPTEPLNPMLLEQTFMERALYHSLPDSKRTWLQDYIEGTVHQVSSKKLADLYRSWATAVPSLLRIEQALDDSQLSGTDLFTGEKKVVLLNTPIAGETLTNGQLLFANLIPFDDERFMAFASEWFLTLTDIGANLDGWRKQVAGNNVAEIESALISNYRLMVYDLLLGITKQPLTWSDQSHKDVSKLYMDHRLQAGGAIDADGKEGEFFWNRFCESEAPVIRMPERYAAGLLSFIDEGYPKNLNPLSKKEAAAVFGASVSGVDAVERQLRIFMDNELELLHSPEKQSNR</sequence>
<dbReference type="EMBL" id="SNYJ01000014">
    <property type="protein sequence ID" value="TDQ37126.1"/>
    <property type="molecule type" value="Genomic_DNA"/>
</dbReference>
<comment type="caution">
    <text evidence="1">The sequence shown here is derived from an EMBL/GenBank/DDBJ whole genome shotgun (WGS) entry which is preliminary data.</text>
</comment>
<dbReference type="RefSeq" id="WP_133581333.1">
    <property type="nucleotide sequence ID" value="NZ_SNYJ01000014.1"/>
</dbReference>
<evidence type="ECO:0000313" key="1">
    <source>
        <dbReference type="EMBL" id="TDQ37126.1"/>
    </source>
</evidence>
<proteinExistence type="predicted"/>
<keyword evidence="2" id="KW-1185">Reference proteome</keyword>